<dbReference type="InterPro" id="IPR003369">
    <property type="entry name" value="TatA/B/E"/>
</dbReference>
<evidence type="ECO:0000256" key="5">
    <source>
        <dbReference type="ARBA" id="ARBA00022989"/>
    </source>
</evidence>
<dbReference type="EMBL" id="SGXD01000003">
    <property type="protein sequence ID" value="RZS87243.1"/>
    <property type="molecule type" value="Genomic_DNA"/>
</dbReference>
<keyword evidence="6" id="KW-0811">Translocation</keyword>
<protein>
    <submittedName>
        <fullName evidence="9">Sec-independent protein translocase protein TatB</fullName>
    </submittedName>
</protein>
<comment type="subcellular location">
    <subcellularLocation>
        <location evidence="1">Membrane</location>
        <topology evidence="1">Single-pass membrane protein</topology>
    </subcellularLocation>
</comment>
<keyword evidence="10" id="KW-1185">Reference proteome</keyword>
<keyword evidence="3" id="KW-0812">Transmembrane</keyword>
<evidence type="ECO:0000256" key="7">
    <source>
        <dbReference type="ARBA" id="ARBA00023136"/>
    </source>
</evidence>
<comment type="caution">
    <text evidence="9">The sequence shown here is derived from an EMBL/GenBank/DDBJ whole genome shotgun (WGS) entry which is preliminary data.</text>
</comment>
<sequence>MFGISGMEFVVLAVVALVVIGPDKLPGFAQDAGRFVRQVRRMAKDAQADVAEHLGPEFANIDVRDLNPRAFVQKHLLDDRLDEELAELRALTSLDDAPPPPRAARSEAAGGASAVDLHKPGVPPVRQRPAGSPPPYDGDAT</sequence>
<dbReference type="NCBIfam" id="NF002377">
    <property type="entry name" value="PRK01371.1-4"/>
    <property type="match status" value="1"/>
</dbReference>
<evidence type="ECO:0000313" key="9">
    <source>
        <dbReference type="EMBL" id="RZS87243.1"/>
    </source>
</evidence>
<evidence type="ECO:0000256" key="3">
    <source>
        <dbReference type="ARBA" id="ARBA00022692"/>
    </source>
</evidence>
<evidence type="ECO:0000256" key="4">
    <source>
        <dbReference type="ARBA" id="ARBA00022927"/>
    </source>
</evidence>
<dbReference type="GO" id="GO:0016020">
    <property type="term" value="C:membrane"/>
    <property type="evidence" value="ECO:0007669"/>
    <property type="project" value="UniProtKB-ARBA"/>
</dbReference>
<proteinExistence type="predicted"/>
<dbReference type="Pfam" id="PF02416">
    <property type="entry name" value="TatA_B_E"/>
    <property type="match status" value="1"/>
</dbReference>
<name>A0A4Q7NPX3_9ACTN</name>
<dbReference type="GO" id="GO:0015031">
    <property type="term" value="P:protein transport"/>
    <property type="evidence" value="ECO:0007669"/>
    <property type="project" value="UniProtKB-KW"/>
</dbReference>
<keyword evidence="2" id="KW-0813">Transport</keyword>
<accession>A0A4Q7NPX3</accession>
<keyword evidence="5" id="KW-1133">Transmembrane helix</keyword>
<reference evidence="9 10" key="1">
    <citation type="submission" date="2019-02" db="EMBL/GenBank/DDBJ databases">
        <title>Genomic Encyclopedia of Type Strains, Phase IV (KMG-IV): sequencing the most valuable type-strain genomes for metagenomic binning, comparative biology and taxonomic classification.</title>
        <authorList>
            <person name="Goeker M."/>
        </authorList>
    </citation>
    <scope>NUCLEOTIDE SEQUENCE [LARGE SCALE GENOMIC DNA]</scope>
    <source>
        <strain evidence="9 10">DSM 45622</strain>
    </source>
</reference>
<organism evidence="9 10">
    <name type="scientific">Motilibacter rhizosphaerae</name>
    <dbReference type="NCBI Taxonomy" id="598652"/>
    <lineage>
        <taxon>Bacteria</taxon>
        <taxon>Bacillati</taxon>
        <taxon>Actinomycetota</taxon>
        <taxon>Actinomycetes</taxon>
        <taxon>Motilibacterales</taxon>
        <taxon>Motilibacteraceae</taxon>
        <taxon>Motilibacter</taxon>
    </lineage>
</organism>
<dbReference type="Gene3D" id="1.20.5.3310">
    <property type="match status" value="1"/>
</dbReference>
<gene>
    <name evidence="9" type="ORF">EV189_2668</name>
</gene>
<dbReference type="RefSeq" id="WP_130493789.1">
    <property type="nucleotide sequence ID" value="NZ_SGXD01000003.1"/>
</dbReference>
<dbReference type="OrthoDB" id="3267321at2"/>
<evidence type="ECO:0000256" key="6">
    <source>
        <dbReference type="ARBA" id="ARBA00023010"/>
    </source>
</evidence>
<keyword evidence="7" id="KW-0472">Membrane</keyword>
<evidence type="ECO:0000256" key="1">
    <source>
        <dbReference type="ARBA" id="ARBA00004167"/>
    </source>
</evidence>
<feature type="region of interest" description="Disordered" evidence="8">
    <location>
        <begin position="92"/>
        <end position="141"/>
    </location>
</feature>
<dbReference type="AlphaFoldDB" id="A0A4Q7NPX3"/>
<dbReference type="PRINTS" id="PR01506">
    <property type="entry name" value="TATBPROTEIN"/>
</dbReference>
<keyword evidence="4" id="KW-0653">Protein transport</keyword>
<dbReference type="Proteomes" id="UP000293638">
    <property type="component" value="Unassembled WGS sequence"/>
</dbReference>
<evidence type="ECO:0000256" key="8">
    <source>
        <dbReference type="SAM" id="MobiDB-lite"/>
    </source>
</evidence>
<evidence type="ECO:0000313" key="10">
    <source>
        <dbReference type="Proteomes" id="UP000293638"/>
    </source>
</evidence>
<feature type="compositionally biased region" description="Pro residues" evidence="8">
    <location>
        <begin position="131"/>
        <end position="141"/>
    </location>
</feature>
<evidence type="ECO:0000256" key="2">
    <source>
        <dbReference type="ARBA" id="ARBA00022448"/>
    </source>
</evidence>